<evidence type="ECO:0000256" key="3">
    <source>
        <dbReference type="ARBA" id="ARBA00023082"/>
    </source>
</evidence>
<dbReference type="EMBL" id="QYUO01000003">
    <property type="protein sequence ID" value="RJF92047.1"/>
    <property type="molecule type" value="Genomic_DNA"/>
</dbReference>
<dbReference type="InterPro" id="IPR013325">
    <property type="entry name" value="RNA_pol_sigma_r2"/>
</dbReference>
<dbReference type="GO" id="GO:0016987">
    <property type="term" value="F:sigma factor activity"/>
    <property type="evidence" value="ECO:0007669"/>
    <property type="project" value="UniProtKB-KW"/>
</dbReference>
<dbReference type="Gene3D" id="1.10.10.10">
    <property type="entry name" value="Winged helix-like DNA-binding domain superfamily/Winged helix DNA-binding domain"/>
    <property type="match status" value="1"/>
</dbReference>
<dbReference type="Pfam" id="PF08281">
    <property type="entry name" value="Sigma70_r4_2"/>
    <property type="match status" value="1"/>
</dbReference>
<accession>A0A3A3FG33</accession>
<dbReference type="PANTHER" id="PTHR43133">
    <property type="entry name" value="RNA POLYMERASE ECF-TYPE SIGMA FACTO"/>
    <property type="match status" value="1"/>
</dbReference>
<keyword evidence="4" id="KW-0804">Transcription</keyword>
<evidence type="ECO:0000313" key="8">
    <source>
        <dbReference type="Proteomes" id="UP000265955"/>
    </source>
</evidence>
<evidence type="ECO:0000256" key="2">
    <source>
        <dbReference type="ARBA" id="ARBA00023015"/>
    </source>
</evidence>
<dbReference type="InterPro" id="IPR007627">
    <property type="entry name" value="RNA_pol_sigma70_r2"/>
</dbReference>
<gene>
    <name evidence="7" type="ORF">D3871_25665</name>
</gene>
<dbReference type="InterPro" id="IPR013249">
    <property type="entry name" value="RNA_pol_sigma70_r4_t2"/>
</dbReference>
<dbReference type="InterPro" id="IPR036388">
    <property type="entry name" value="WH-like_DNA-bd_sf"/>
</dbReference>
<comment type="similarity">
    <text evidence="1">Belongs to the sigma-70 factor family. ECF subfamily.</text>
</comment>
<dbReference type="InterPro" id="IPR013324">
    <property type="entry name" value="RNA_pol_sigma_r3/r4-like"/>
</dbReference>
<dbReference type="PANTHER" id="PTHR43133:SF51">
    <property type="entry name" value="RNA POLYMERASE SIGMA FACTOR"/>
    <property type="match status" value="1"/>
</dbReference>
<dbReference type="NCBIfam" id="TIGR02937">
    <property type="entry name" value="sigma70-ECF"/>
    <property type="match status" value="1"/>
</dbReference>
<evidence type="ECO:0000259" key="6">
    <source>
        <dbReference type="Pfam" id="PF08281"/>
    </source>
</evidence>
<comment type="caution">
    <text evidence="7">The sequence shown here is derived from an EMBL/GenBank/DDBJ whole genome shotgun (WGS) entry which is preliminary data.</text>
</comment>
<dbReference type="CDD" id="cd06171">
    <property type="entry name" value="Sigma70_r4"/>
    <property type="match status" value="1"/>
</dbReference>
<dbReference type="Pfam" id="PF04542">
    <property type="entry name" value="Sigma70_r2"/>
    <property type="match status" value="1"/>
</dbReference>
<evidence type="ECO:0000256" key="4">
    <source>
        <dbReference type="ARBA" id="ARBA00023163"/>
    </source>
</evidence>
<dbReference type="InterPro" id="IPR014284">
    <property type="entry name" value="RNA_pol_sigma-70_dom"/>
</dbReference>
<dbReference type="GO" id="GO:0006352">
    <property type="term" value="P:DNA-templated transcription initiation"/>
    <property type="evidence" value="ECO:0007669"/>
    <property type="project" value="InterPro"/>
</dbReference>
<organism evidence="7 8">
    <name type="scientific">Noviherbaspirillum saxi</name>
    <dbReference type="NCBI Taxonomy" id="2320863"/>
    <lineage>
        <taxon>Bacteria</taxon>
        <taxon>Pseudomonadati</taxon>
        <taxon>Pseudomonadota</taxon>
        <taxon>Betaproteobacteria</taxon>
        <taxon>Burkholderiales</taxon>
        <taxon>Oxalobacteraceae</taxon>
        <taxon>Noviherbaspirillum</taxon>
    </lineage>
</organism>
<dbReference type="Proteomes" id="UP000265955">
    <property type="component" value="Unassembled WGS sequence"/>
</dbReference>
<dbReference type="OrthoDB" id="9803470at2"/>
<sequence length="176" mass="19903">MQISSSLFEAAQAGDPDALNQLLLQLKPDIRRYARRQCHRSSVIEDVVQEALIVIYRRVGSVRTPAALAGWLITMITRLCMLPALMLMRGAEELTAVDETRYLASVPNDDLRLDLVRAIESLPAPYREIIILRDLEELTIHEASRRIGITREAAKSRLHRARAFLREYLIDGGVAK</sequence>
<keyword evidence="2" id="KW-0805">Transcription regulation</keyword>
<keyword evidence="3" id="KW-0731">Sigma factor</keyword>
<proteinExistence type="inferred from homology"/>
<dbReference type="RefSeq" id="WP_119771933.1">
    <property type="nucleotide sequence ID" value="NZ_QYUO01000003.1"/>
</dbReference>
<reference evidence="8" key="1">
    <citation type="submission" date="2018-09" db="EMBL/GenBank/DDBJ databases">
        <authorList>
            <person name="Zhu H."/>
        </authorList>
    </citation>
    <scope>NUCLEOTIDE SEQUENCE [LARGE SCALE GENOMIC DNA]</scope>
    <source>
        <strain evidence="8">K1R23-30</strain>
    </source>
</reference>
<dbReference type="AlphaFoldDB" id="A0A3A3FG33"/>
<name>A0A3A3FG33_9BURK</name>
<dbReference type="SUPFAM" id="SSF88659">
    <property type="entry name" value="Sigma3 and sigma4 domains of RNA polymerase sigma factors"/>
    <property type="match status" value="1"/>
</dbReference>
<evidence type="ECO:0000256" key="1">
    <source>
        <dbReference type="ARBA" id="ARBA00010641"/>
    </source>
</evidence>
<feature type="domain" description="RNA polymerase sigma factor 70 region 4 type 2" evidence="6">
    <location>
        <begin position="113"/>
        <end position="165"/>
    </location>
</feature>
<dbReference type="InterPro" id="IPR039425">
    <property type="entry name" value="RNA_pol_sigma-70-like"/>
</dbReference>
<dbReference type="GO" id="GO:0003677">
    <property type="term" value="F:DNA binding"/>
    <property type="evidence" value="ECO:0007669"/>
    <property type="project" value="InterPro"/>
</dbReference>
<evidence type="ECO:0000313" key="7">
    <source>
        <dbReference type="EMBL" id="RJF92047.1"/>
    </source>
</evidence>
<protein>
    <submittedName>
        <fullName evidence="7">RNA polymerase sigma factor</fullName>
    </submittedName>
</protein>
<dbReference type="Gene3D" id="1.10.1740.10">
    <property type="match status" value="1"/>
</dbReference>
<dbReference type="SUPFAM" id="SSF88946">
    <property type="entry name" value="Sigma2 domain of RNA polymerase sigma factors"/>
    <property type="match status" value="1"/>
</dbReference>
<keyword evidence="8" id="KW-1185">Reference proteome</keyword>
<feature type="domain" description="RNA polymerase sigma-70 region 2" evidence="5">
    <location>
        <begin position="25"/>
        <end position="80"/>
    </location>
</feature>
<evidence type="ECO:0000259" key="5">
    <source>
        <dbReference type="Pfam" id="PF04542"/>
    </source>
</evidence>